<dbReference type="InterPro" id="IPR050309">
    <property type="entry name" value="Type-B_Carboxylest/Lipase"/>
</dbReference>
<feature type="region of interest" description="Disordered" evidence="4">
    <location>
        <begin position="68"/>
        <end position="92"/>
    </location>
</feature>
<dbReference type="OrthoDB" id="9775851at2"/>
<feature type="compositionally biased region" description="Polar residues" evidence="4">
    <location>
        <begin position="72"/>
        <end position="88"/>
    </location>
</feature>
<dbReference type="SUPFAM" id="SSF53474">
    <property type="entry name" value="alpha/beta-Hydrolases"/>
    <property type="match status" value="1"/>
</dbReference>
<dbReference type="InterPro" id="IPR002018">
    <property type="entry name" value="CarbesteraseB"/>
</dbReference>
<evidence type="ECO:0000256" key="3">
    <source>
        <dbReference type="RuleBase" id="RU361235"/>
    </source>
</evidence>
<dbReference type="EC" id="3.1.1.-" evidence="3"/>
<sequence>MGTSNINHSNGEDFIIAETRFGKIRGIHHRGINIFKGIPYGASTEGVNRFMPPVDPAGWTGIRDALEYGPSAPQSEPNKASNLASDVRNSAEEAIQTASGPSIFAALSVPGGNPAEESEDCLVLNVWTPAINDGRKRPVMFWLHGGGFRGGSGSNPGWDGTNLALRGDVVVITVNHRLNVMGFADFSEFSEDFKASGQVGMLDIVHALKWVQVNISQFGGDPNTVMIFGQSGGGRKCETLLAMPSAKGLFQRVAIESGIAIKIVDRSFAIRNAENLLNKLGIRQANVHAIRKTPLKQIMAAHFAVNRELGDVDLDTLGFSPSVDGVIIPQHPFHPMASPVSPDIPVMIGSTRTEYTGLTTDARLWQLDEEGLRTRIKELLGDQSDAMIRLYRKHNQGATPSDLFFLIQSDYRYNAATMKVAERRTALGKGPVYLYYFTWESPVQGGQLKSPHNIEWPFAFDNVQLCANLTGGGPEAISLADKVSEAWIAFARTGNPNTPKLPYWPRFNLEDRPTMVIDNVSKVVNDPLCEQRIAMFRALNLE</sequence>
<organism evidence="6 7">
    <name type="scientific">Paenibacillus thalictri</name>
    <dbReference type="NCBI Taxonomy" id="2527873"/>
    <lineage>
        <taxon>Bacteria</taxon>
        <taxon>Bacillati</taxon>
        <taxon>Bacillota</taxon>
        <taxon>Bacilli</taxon>
        <taxon>Bacillales</taxon>
        <taxon>Paenibacillaceae</taxon>
        <taxon>Paenibacillus</taxon>
    </lineage>
</organism>
<feature type="domain" description="Carboxylesterase type B" evidence="5">
    <location>
        <begin position="16"/>
        <end position="532"/>
    </location>
</feature>
<evidence type="ECO:0000259" key="5">
    <source>
        <dbReference type="Pfam" id="PF00135"/>
    </source>
</evidence>
<gene>
    <name evidence="6" type="ORF">EYB31_00360</name>
</gene>
<evidence type="ECO:0000313" key="6">
    <source>
        <dbReference type="EMBL" id="TBL81504.1"/>
    </source>
</evidence>
<name>A0A4Q9DWN7_9BACL</name>
<evidence type="ECO:0000256" key="1">
    <source>
        <dbReference type="ARBA" id="ARBA00005964"/>
    </source>
</evidence>
<proteinExistence type="inferred from homology"/>
<evidence type="ECO:0000313" key="7">
    <source>
        <dbReference type="Proteomes" id="UP000293142"/>
    </source>
</evidence>
<dbReference type="Pfam" id="PF00135">
    <property type="entry name" value="COesterase"/>
    <property type="match status" value="1"/>
</dbReference>
<dbReference type="PANTHER" id="PTHR11559">
    <property type="entry name" value="CARBOXYLESTERASE"/>
    <property type="match status" value="1"/>
</dbReference>
<protein>
    <recommendedName>
        <fullName evidence="3">Carboxylic ester hydrolase</fullName>
        <ecNumber evidence="3">3.1.1.-</ecNumber>
    </recommendedName>
</protein>
<evidence type="ECO:0000256" key="2">
    <source>
        <dbReference type="ARBA" id="ARBA00022801"/>
    </source>
</evidence>
<comment type="caution">
    <text evidence="6">The sequence shown here is derived from an EMBL/GenBank/DDBJ whole genome shotgun (WGS) entry which is preliminary data.</text>
</comment>
<dbReference type="InterPro" id="IPR019826">
    <property type="entry name" value="Carboxylesterase_B_AS"/>
</dbReference>
<dbReference type="RefSeq" id="WP_131011289.1">
    <property type="nucleotide sequence ID" value="NZ_SIRE01000002.1"/>
</dbReference>
<dbReference type="PROSITE" id="PS00122">
    <property type="entry name" value="CARBOXYLESTERASE_B_1"/>
    <property type="match status" value="1"/>
</dbReference>
<comment type="similarity">
    <text evidence="1 3">Belongs to the type-B carboxylesterase/lipase family.</text>
</comment>
<dbReference type="GO" id="GO:0016787">
    <property type="term" value="F:hydrolase activity"/>
    <property type="evidence" value="ECO:0007669"/>
    <property type="project" value="UniProtKB-KW"/>
</dbReference>
<keyword evidence="2 3" id="KW-0378">Hydrolase</keyword>
<reference evidence="6 7" key="1">
    <citation type="submission" date="2019-02" db="EMBL/GenBank/DDBJ databases">
        <title>Paenibacillus sp. nov., isolated from surface-sterilized tissue of Thalictrum simplex L.</title>
        <authorList>
            <person name="Tuo L."/>
        </authorList>
    </citation>
    <scope>NUCLEOTIDE SEQUENCE [LARGE SCALE GENOMIC DNA]</scope>
    <source>
        <strain evidence="6 7">N2SHLJ1</strain>
    </source>
</reference>
<dbReference type="Proteomes" id="UP000293142">
    <property type="component" value="Unassembled WGS sequence"/>
</dbReference>
<evidence type="ECO:0000256" key="4">
    <source>
        <dbReference type="SAM" id="MobiDB-lite"/>
    </source>
</evidence>
<dbReference type="Gene3D" id="3.40.50.1820">
    <property type="entry name" value="alpha/beta hydrolase"/>
    <property type="match status" value="1"/>
</dbReference>
<keyword evidence="7" id="KW-1185">Reference proteome</keyword>
<dbReference type="AlphaFoldDB" id="A0A4Q9DWN7"/>
<dbReference type="EMBL" id="SIRE01000002">
    <property type="protein sequence ID" value="TBL81504.1"/>
    <property type="molecule type" value="Genomic_DNA"/>
</dbReference>
<accession>A0A4Q9DWN7</accession>
<dbReference type="InterPro" id="IPR029058">
    <property type="entry name" value="AB_hydrolase_fold"/>
</dbReference>